<keyword evidence="1" id="KW-0147">Chitin-binding</keyword>
<evidence type="ECO:0000313" key="6">
    <source>
        <dbReference type="Proteomes" id="UP000275078"/>
    </source>
</evidence>
<gene>
    <name evidence="5" type="ORF">BJ508DRAFT_311974</name>
</gene>
<dbReference type="AlphaFoldDB" id="A0A3N4HNQ4"/>
<evidence type="ECO:0000256" key="3">
    <source>
        <dbReference type="SAM" id="SignalP"/>
    </source>
</evidence>
<organism evidence="5 6">
    <name type="scientific">Ascobolus immersus RN42</name>
    <dbReference type="NCBI Taxonomy" id="1160509"/>
    <lineage>
        <taxon>Eukaryota</taxon>
        <taxon>Fungi</taxon>
        <taxon>Dikarya</taxon>
        <taxon>Ascomycota</taxon>
        <taxon>Pezizomycotina</taxon>
        <taxon>Pezizomycetes</taxon>
        <taxon>Pezizales</taxon>
        <taxon>Ascobolaceae</taxon>
        <taxon>Ascobolus</taxon>
    </lineage>
</organism>
<keyword evidence="2" id="KW-0843">Virulence</keyword>
<dbReference type="InterPro" id="IPR036779">
    <property type="entry name" value="LysM_dom_sf"/>
</dbReference>
<proteinExistence type="predicted"/>
<evidence type="ECO:0000256" key="1">
    <source>
        <dbReference type="ARBA" id="ARBA00022669"/>
    </source>
</evidence>
<feature type="signal peptide" evidence="3">
    <location>
        <begin position="1"/>
        <end position="20"/>
    </location>
</feature>
<dbReference type="PANTHER" id="PTHR34997">
    <property type="entry name" value="AM15"/>
    <property type="match status" value="1"/>
</dbReference>
<dbReference type="STRING" id="1160509.A0A3N4HNQ4"/>
<reference evidence="5 6" key="1">
    <citation type="journal article" date="2018" name="Nat. Ecol. Evol.">
        <title>Pezizomycetes genomes reveal the molecular basis of ectomycorrhizal truffle lifestyle.</title>
        <authorList>
            <person name="Murat C."/>
            <person name="Payen T."/>
            <person name="Noel B."/>
            <person name="Kuo A."/>
            <person name="Morin E."/>
            <person name="Chen J."/>
            <person name="Kohler A."/>
            <person name="Krizsan K."/>
            <person name="Balestrini R."/>
            <person name="Da Silva C."/>
            <person name="Montanini B."/>
            <person name="Hainaut M."/>
            <person name="Levati E."/>
            <person name="Barry K.W."/>
            <person name="Belfiori B."/>
            <person name="Cichocki N."/>
            <person name="Clum A."/>
            <person name="Dockter R.B."/>
            <person name="Fauchery L."/>
            <person name="Guy J."/>
            <person name="Iotti M."/>
            <person name="Le Tacon F."/>
            <person name="Lindquist E.A."/>
            <person name="Lipzen A."/>
            <person name="Malagnac F."/>
            <person name="Mello A."/>
            <person name="Molinier V."/>
            <person name="Miyauchi S."/>
            <person name="Poulain J."/>
            <person name="Riccioni C."/>
            <person name="Rubini A."/>
            <person name="Sitrit Y."/>
            <person name="Splivallo R."/>
            <person name="Traeger S."/>
            <person name="Wang M."/>
            <person name="Zifcakova L."/>
            <person name="Wipf D."/>
            <person name="Zambonelli A."/>
            <person name="Paolocci F."/>
            <person name="Nowrousian M."/>
            <person name="Ottonello S."/>
            <person name="Baldrian P."/>
            <person name="Spatafora J.W."/>
            <person name="Henrissat B."/>
            <person name="Nagy L.G."/>
            <person name="Aury J.M."/>
            <person name="Wincker P."/>
            <person name="Grigoriev I.V."/>
            <person name="Bonfante P."/>
            <person name="Martin F.M."/>
        </authorList>
    </citation>
    <scope>NUCLEOTIDE SEQUENCE [LARGE SCALE GENOMIC DNA]</scope>
    <source>
        <strain evidence="5 6">RN42</strain>
    </source>
</reference>
<evidence type="ECO:0000256" key="2">
    <source>
        <dbReference type="ARBA" id="ARBA00023026"/>
    </source>
</evidence>
<name>A0A3N4HNQ4_ASCIM</name>
<dbReference type="OrthoDB" id="2281372at2759"/>
<dbReference type="SMART" id="SM00257">
    <property type="entry name" value="LysM"/>
    <property type="match status" value="1"/>
</dbReference>
<accession>A0A3N4HNQ4</accession>
<dbReference type="InterPro" id="IPR052210">
    <property type="entry name" value="LysM1-like"/>
</dbReference>
<dbReference type="CDD" id="cd00118">
    <property type="entry name" value="LysM"/>
    <property type="match status" value="1"/>
</dbReference>
<dbReference type="SUPFAM" id="SSF54106">
    <property type="entry name" value="LysM domain"/>
    <property type="match status" value="1"/>
</dbReference>
<dbReference type="Proteomes" id="UP000275078">
    <property type="component" value="Unassembled WGS sequence"/>
</dbReference>
<feature type="domain" description="LysM" evidence="4">
    <location>
        <begin position="228"/>
        <end position="276"/>
    </location>
</feature>
<protein>
    <recommendedName>
        <fullName evidence="4">LysM domain-containing protein</fullName>
    </recommendedName>
</protein>
<evidence type="ECO:0000313" key="5">
    <source>
        <dbReference type="EMBL" id="RPA75472.1"/>
    </source>
</evidence>
<dbReference type="InterPro" id="IPR018392">
    <property type="entry name" value="LysM"/>
</dbReference>
<sequence>MRFTIRHFSLLSLALPLTSAAYLGPWAVRNGNTRSYIHIGTPEGSESRYKNATDPLCQTRESSPLDITIGTKDNELWIFTLCTIQNQWPPLCYWKGQEELDKSENDCPTTDTEMVERLYRKGLAGDVLYGRRSNQGPLTVEKIWEGLYALDEKTFKSVTPPEEVVEIGRKIDQEIVDGLIVPVDGVSDVEPPVAAPVNLIDTPEGGEENDEEKTQRLTQEGVAKDCTKWHLVKEGESCYSISKSEKVELKQLYLWNPAVGKGGECKELWIGYDVCVGVTTTV</sequence>
<feature type="chain" id="PRO_5017959236" description="LysM domain-containing protein" evidence="3">
    <location>
        <begin position="21"/>
        <end position="282"/>
    </location>
</feature>
<dbReference type="PANTHER" id="PTHR34997:SF1">
    <property type="entry name" value="PEPTIDOGLYCAN-BINDING LYSIN DOMAIN"/>
    <property type="match status" value="1"/>
</dbReference>
<dbReference type="Gene3D" id="3.10.350.10">
    <property type="entry name" value="LysM domain"/>
    <property type="match status" value="1"/>
</dbReference>
<dbReference type="GO" id="GO:0008061">
    <property type="term" value="F:chitin binding"/>
    <property type="evidence" value="ECO:0007669"/>
    <property type="project" value="UniProtKB-KW"/>
</dbReference>
<keyword evidence="6" id="KW-1185">Reference proteome</keyword>
<keyword evidence="3" id="KW-0732">Signal</keyword>
<dbReference type="EMBL" id="ML119763">
    <property type="protein sequence ID" value="RPA75472.1"/>
    <property type="molecule type" value="Genomic_DNA"/>
</dbReference>
<evidence type="ECO:0000259" key="4">
    <source>
        <dbReference type="PROSITE" id="PS51782"/>
    </source>
</evidence>
<dbReference type="PROSITE" id="PS51782">
    <property type="entry name" value="LYSM"/>
    <property type="match status" value="1"/>
</dbReference>